<keyword evidence="1" id="KW-0378">Hydrolase</keyword>
<dbReference type="InterPro" id="IPR023214">
    <property type="entry name" value="HAD_sf"/>
</dbReference>
<dbReference type="SUPFAM" id="SSF56784">
    <property type="entry name" value="HAD-like"/>
    <property type="match status" value="1"/>
</dbReference>
<sequence length="264" mass="28084">MRERWSGPPRMLVLDVDGTLLGPGREITARVRASLTRAHEAGCRVVLATGRAPFEVAILFAETGLPETTAVCSNGAVVAAMPDGEILSSHTFNARPVLRALLRRVPTARVAVEVPDVGYFVTQEFPRDEMLGSQTVCDLETVLAEPVTRVVVRDPNGSAADFHALTKSFRIRGASYAVGFLAWLDLGPRGVSKASTLARVAASAGVDPAEVLAIGDGHNDLEMLAWAGRGVAMGHAPREVQEIADAVTGSFAQDGVAEEVEKWF</sequence>
<organism evidence="1 2">
    <name type="scientific">Amycolatopsis samaneae</name>
    <dbReference type="NCBI Taxonomy" id="664691"/>
    <lineage>
        <taxon>Bacteria</taxon>
        <taxon>Bacillati</taxon>
        <taxon>Actinomycetota</taxon>
        <taxon>Actinomycetes</taxon>
        <taxon>Pseudonocardiales</taxon>
        <taxon>Pseudonocardiaceae</taxon>
        <taxon>Amycolatopsis</taxon>
    </lineage>
</organism>
<evidence type="ECO:0000313" key="1">
    <source>
        <dbReference type="EMBL" id="MFD2459901.1"/>
    </source>
</evidence>
<name>A0ABW5GEE4_9PSEU</name>
<accession>A0ABW5GEE4</accession>
<dbReference type="SFLD" id="SFLDG01140">
    <property type="entry name" value="C2.B:_Phosphomannomutase_and_P"/>
    <property type="match status" value="1"/>
</dbReference>
<dbReference type="SFLD" id="SFLDS00003">
    <property type="entry name" value="Haloacid_Dehalogenase"/>
    <property type="match status" value="1"/>
</dbReference>
<dbReference type="EMBL" id="JBHUKU010000007">
    <property type="protein sequence ID" value="MFD2459901.1"/>
    <property type="molecule type" value="Genomic_DNA"/>
</dbReference>
<dbReference type="PANTHER" id="PTHR10000:SF8">
    <property type="entry name" value="HAD SUPERFAMILY HYDROLASE-LIKE, TYPE 3"/>
    <property type="match status" value="1"/>
</dbReference>
<comment type="caution">
    <text evidence="1">The sequence shown here is derived from an EMBL/GenBank/DDBJ whole genome shotgun (WGS) entry which is preliminary data.</text>
</comment>
<reference evidence="2" key="1">
    <citation type="journal article" date="2019" name="Int. J. Syst. Evol. Microbiol.">
        <title>The Global Catalogue of Microorganisms (GCM) 10K type strain sequencing project: providing services to taxonomists for standard genome sequencing and annotation.</title>
        <authorList>
            <consortium name="The Broad Institute Genomics Platform"/>
            <consortium name="The Broad Institute Genome Sequencing Center for Infectious Disease"/>
            <person name="Wu L."/>
            <person name="Ma J."/>
        </authorList>
    </citation>
    <scope>NUCLEOTIDE SEQUENCE [LARGE SCALE GENOMIC DNA]</scope>
    <source>
        <strain evidence="2">CGMCC 4.7643</strain>
    </source>
</reference>
<protein>
    <submittedName>
        <fullName evidence="1">HAD family hydrolase</fullName>
        <ecNumber evidence="1">3.1.3.-</ecNumber>
    </submittedName>
</protein>
<dbReference type="RefSeq" id="WP_345402828.1">
    <property type="nucleotide sequence ID" value="NZ_BAABHG010000014.1"/>
</dbReference>
<keyword evidence="2" id="KW-1185">Reference proteome</keyword>
<evidence type="ECO:0000313" key="2">
    <source>
        <dbReference type="Proteomes" id="UP001597419"/>
    </source>
</evidence>
<dbReference type="Pfam" id="PF08282">
    <property type="entry name" value="Hydrolase_3"/>
    <property type="match status" value="1"/>
</dbReference>
<gene>
    <name evidence="1" type="ORF">ACFSYJ_14895</name>
</gene>
<dbReference type="PROSITE" id="PS01229">
    <property type="entry name" value="COF_2"/>
    <property type="match status" value="1"/>
</dbReference>
<dbReference type="InterPro" id="IPR036412">
    <property type="entry name" value="HAD-like_sf"/>
</dbReference>
<dbReference type="InterPro" id="IPR006379">
    <property type="entry name" value="HAD-SF_hydro_IIB"/>
</dbReference>
<dbReference type="Proteomes" id="UP001597419">
    <property type="component" value="Unassembled WGS sequence"/>
</dbReference>
<dbReference type="EC" id="3.1.3.-" evidence="1"/>
<dbReference type="Gene3D" id="3.40.50.1000">
    <property type="entry name" value="HAD superfamily/HAD-like"/>
    <property type="match status" value="1"/>
</dbReference>
<dbReference type="PANTHER" id="PTHR10000">
    <property type="entry name" value="PHOSPHOSERINE PHOSPHATASE"/>
    <property type="match status" value="1"/>
</dbReference>
<dbReference type="GO" id="GO:0016787">
    <property type="term" value="F:hydrolase activity"/>
    <property type="evidence" value="ECO:0007669"/>
    <property type="project" value="UniProtKB-KW"/>
</dbReference>
<proteinExistence type="predicted"/>
<dbReference type="Gene3D" id="3.30.1240.10">
    <property type="match status" value="1"/>
</dbReference>
<dbReference type="NCBIfam" id="TIGR01484">
    <property type="entry name" value="HAD-SF-IIB"/>
    <property type="match status" value="1"/>
</dbReference>